<evidence type="ECO:0000313" key="4">
    <source>
        <dbReference type="Proteomes" id="UP000053477"/>
    </source>
</evidence>
<dbReference type="GO" id="GO:0003729">
    <property type="term" value="F:mRNA binding"/>
    <property type="evidence" value="ECO:0007669"/>
    <property type="project" value="TreeGrafter"/>
</dbReference>
<dbReference type="InterPro" id="IPR039659">
    <property type="entry name" value="SPT5"/>
</dbReference>
<dbReference type="Pfam" id="PF03439">
    <property type="entry name" value="Spt5-NGN"/>
    <property type="match status" value="1"/>
</dbReference>
<dbReference type="PANTHER" id="PTHR11125">
    <property type="entry name" value="SUPPRESSOR OF TY 5"/>
    <property type="match status" value="1"/>
</dbReference>
<feature type="compositionally biased region" description="Acidic residues" evidence="1">
    <location>
        <begin position="19"/>
        <end position="28"/>
    </location>
</feature>
<dbReference type="PANTHER" id="PTHR11125:SF7">
    <property type="entry name" value="TRANSCRIPTION ELONGATION FACTOR SPT5"/>
    <property type="match status" value="1"/>
</dbReference>
<protein>
    <recommendedName>
        <fullName evidence="2">NGN domain-containing protein</fullName>
    </recommendedName>
</protein>
<dbReference type="InterPro" id="IPR008991">
    <property type="entry name" value="Translation_prot_SH3-like_sf"/>
</dbReference>
<dbReference type="AlphaFoldDB" id="A0A0H2R1U1"/>
<dbReference type="InterPro" id="IPR036735">
    <property type="entry name" value="NGN_dom_sf"/>
</dbReference>
<sequence>MARKNNKKSYTHRFLDLEASTDESEEGSDDLSGYYFVNYLPVQTHGVESVNNAEDEDDAHENQTPHTAIMPISLSETSRFDFLRDLEERVIAQLPSPSENDCDETRAVEPTSSNCELSRFGMEDYPTFSVRCSLGKEAQIVINLTSSLRLRGIQGVRSIFCSPKAPGRFYVEAGSWEVIIQVTSLLSLSEMRSGSGPQIFVVPTDELTNLMSFDVATSQLSPNSWVKVKRGIYRNDIGRATHCDNDVIIIQLVPRVDIVSTLNKGKRKRGEKSKTRPEAALLPKQLLENRGLQVQASGDDEFIFQNLRFTSSGLHVLSLPRRDAESVFPHISDIHLLLTATMSSVSEDHEKYFNSGLKLGLPRFHHQFLRLGDAIRIVGGCLSGCSGTLIENPVGHKVFVDLDEEREWPGSVQIRNVEVELEFLERTFRRGDRVAVRVGVHAGKKGLALVADENFVLLKEDQCKEEIVLPIAFVETAPEENLVESDEVRPESPSVGDTVVFRYGSEPLKRGRVLKCDQGFFVVEEEGSHMKASNSPNANVTFNMNEDGTEAGLPFSYFGQPVLYAKDEFAKKVVGQQVYILQGQKKGWIGRVKALGANTAQVDIGAAIQGQSTIEVTRAHLLRCPPACSHS</sequence>
<dbReference type="SUPFAM" id="SSF50104">
    <property type="entry name" value="Translation proteins SH3-like domain"/>
    <property type="match status" value="1"/>
</dbReference>
<dbReference type="STRING" id="27342.A0A0H2R1U1"/>
<evidence type="ECO:0000259" key="2">
    <source>
        <dbReference type="Pfam" id="PF03439"/>
    </source>
</evidence>
<feature type="region of interest" description="Disordered" evidence="1">
    <location>
        <begin position="1"/>
        <end position="28"/>
    </location>
</feature>
<dbReference type="EMBL" id="KQ086330">
    <property type="protein sequence ID" value="KLO05297.1"/>
    <property type="molecule type" value="Genomic_DNA"/>
</dbReference>
<dbReference type="InterPro" id="IPR005100">
    <property type="entry name" value="NGN-domain"/>
</dbReference>
<keyword evidence="4" id="KW-1185">Reference proteome</keyword>
<feature type="compositionally biased region" description="Basic residues" evidence="1">
    <location>
        <begin position="1"/>
        <end position="11"/>
    </location>
</feature>
<accession>A0A0H2R1U1</accession>
<dbReference type="GO" id="GO:0032044">
    <property type="term" value="C:DSIF complex"/>
    <property type="evidence" value="ECO:0007669"/>
    <property type="project" value="TreeGrafter"/>
</dbReference>
<gene>
    <name evidence="3" type="ORF">SCHPADRAFT_947037</name>
</gene>
<dbReference type="GO" id="GO:0006357">
    <property type="term" value="P:regulation of transcription by RNA polymerase II"/>
    <property type="evidence" value="ECO:0007669"/>
    <property type="project" value="InterPro"/>
</dbReference>
<evidence type="ECO:0000256" key="1">
    <source>
        <dbReference type="SAM" id="MobiDB-lite"/>
    </source>
</evidence>
<dbReference type="InParanoid" id="A0A0H2R1U1"/>
<evidence type="ECO:0000313" key="3">
    <source>
        <dbReference type="EMBL" id="KLO05297.1"/>
    </source>
</evidence>
<dbReference type="GO" id="GO:0006368">
    <property type="term" value="P:transcription elongation by RNA polymerase II"/>
    <property type="evidence" value="ECO:0007669"/>
    <property type="project" value="TreeGrafter"/>
</dbReference>
<name>A0A0H2R1U1_9AGAM</name>
<dbReference type="GO" id="GO:0032784">
    <property type="term" value="P:regulation of DNA-templated transcription elongation"/>
    <property type="evidence" value="ECO:0007669"/>
    <property type="project" value="InterPro"/>
</dbReference>
<dbReference type="InterPro" id="IPR014722">
    <property type="entry name" value="Rib_uL2_dom2"/>
</dbReference>
<organism evidence="3 4">
    <name type="scientific">Schizopora paradoxa</name>
    <dbReference type="NCBI Taxonomy" id="27342"/>
    <lineage>
        <taxon>Eukaryota</taxon>
        <taxon>Fungi</taxon>
        <taxon>Dikarya</taxon>
        <taxon>Basidiomycota</taxon>
        <taxon>Agaricomycotina</taxon>
        <taxon>Agaricomycetes</taxon>
        <taxon>Hymenochaetales</taxon>
        <taxon>Schizoporaceae</taxon>
        <taxon>Schizopora</taxon>
    </lineage>
</organism>
<dbReference type="Gene3D" id="3.30.70.940">
    <property type="entry name" value="NusG, N-terminal domain"/>
    <property type="match status" value="1"/>
</dbReference>
<dbReference type="Gene3D" id="2.30.30.30">
    <property type="match status" value="2"/>
</dbReference>
<dbReference type="Proteomes" id="UP000053477">
    <property type="component" value="Unassembled WGS sequence"/>
</dbReference>
<reference evidence="3 4" key="1">
    <citation type="submission" date="2015-04" db="EMBL/GenBank/DDBJ databases">
        <title>Complete genome sequence of Schizopora paradoxa KUC8140, a cosmopolitan wood degrader in East Asia.</title>
        <authorList>
            <consortium name="DOE Joint Genome Institute"/>
            <person name="Min B."/>
            <person name="Park H."/>
            <person name="Jang Y."/>
            <person name="Kim J.-J."/>
            <person name="Kim K.H."/>
            <person name="Pangilinan J."/>
            <person name="Lipzen A."/>
            <person name="Riley R."/>
            <person name="Grigoriev I.V."/>
            <person name="Spatafora J.W."/>
            <person name="Choi I.-G."/>
        </authorList>
    </citation>
    <scope>NUCLEOTIDE SEQUENCE [LARGE SCALE GENOMIC DNA]</scope>
    <source>
        <strain evidence="3 4">KUC8140</strain>
    </source>
</reference>
<proteinExistence type="predicted"/>
<feature type="domain" description="NGN" evidence="2">
    <location>
        <begin position="128"/>
        <end position="210"/>
    </location>
</feature>
<dbReference type="OrthoDB" id="3048815at2759"/>